<feature type="compositionally biased region" description="Low complexity" evidence="1">
    <location>
        <begin position="373"/>
        <end position="386"/>
    </location>
</feature>
<feature type="compositionally biased region" description="Polar residues" evidence="1">
    <location>
        <begin position="521"/>
        <end position="532"/>
    </location>
</feature>
<feature type="compositionally biased region" description="Low complexity" evidence="1">
    <location>
        <begin position="422"/>
        <end position="431"/>
    </location>
</feature>
<name>A0A550CF43_9AGAR</name>
<dbReference type="OrthoDB" id="10429521at2759"/>
<feature type="compositionally biased region" description="Basic and acidic residues" evidence="1">
    <location>
        <begin position="432"/>
        <end position="451"/>
    </location>
</feature>
<keyword evidence="3" id="KW-1185">Reference proteome</keyword>
<feature type="compositionally biased region" description="Low complexity" evidence="1">
    <location>
        <begin position="352"/>
        <end position="365"/>
    </location>
</feature>
<feature type="compositionally biased region" description="Basic and acidic residues" evidence="1">
    <location>
        <begin position="208"/>
        <end position="223"/>
    </location>
</feature>
<feature type="compositionally biased region" description="Basic and acidic residues" evidence="1">
    <location>
        <begin position="467"/>
        <end position="482"/>
    </location>
</feature>
<feature type="compositionally biased region" description="Low complexity" evidence="1">
    <location>
        <begin position="278"/>
        <end position="289"/>
    </location>
</feature>
<evidence type="ECO:0000313" key="2">
    <source>
        <dbReference type="EMBL" id="TRM63404.1"/>
    </source>
</evidence>
<comment type="caution">
    <text evidence="2">The sequence shown here is derived from an EMBL/GenBank/DDBJ whole genome shotgun (WGS) entry which is preliminary data.</text>
</comment>
<feature type="compositionally biased region" description="Low complexity" evidence="1">
    <location>
        <begin position="308"/>
        <end position="330"/>
    </location>
</feature>
<accession>A0A550CF43</accession>
<dbReference type="AlphaFoldDB" id="A0A550CF43"/>
<evidence type="ECO:0000313" key="3">
    <source>
        <dbReference type="Proteomes" id="UP000320762"/>
    </source>
</evidence>
<feature type="compositionally biased region" description="Basic residues" evidence="1">
    <location>
        <begin position="536"/>
        <end position="546"/>
    </location>
</feature>
<feature type="compositionally biased region" description="Polar residues" evidence="1">
    <location>
        <begin position="252"/>
        <end position="263"/>
    </location>
</feature>
<dbReference type="Proteomes" id="UP000320762">
    <property type="component" value="Unassembled WGS sequence"/>
</dbReference>
<feature type="compositionally biased region" description="Polar residues" evidence="1">
    <location>
        <begin position="387"/>
        <end position="416"/>
    </location>
</feature>
<organism evidence="2 3">
    <name type="scientific">Schizophyllum amplum</name>
    <dbReference type="NCBI Taxonomy" id="97359"/>
    <lineage>
        <taxon>Eukaryota</taxon>
        <taxon>Fungi</taxon>
        <taxon>Dikarya</taxon>
        <taxon>Basidiomycota</taxon>
        <taxon>Agaricomycotina</taxon>
        <taxon>Agaricomycetes</taxon>
        <taxon>Agaricomycetidae</taxon>
        <taxon>Agaricales</taxon>
        <taxon>Schizophyllaceae</taxon>
        <taxon>Schizophyllum</taxon>
    </lineage>
</organism>
<feature type="region of interest" description="Disordered" evidence="1">
    <location>
        <begin position="204"/>
        <end position="235"/>
    </location>
</feature>
<feature type="region of interest" description="Disordered" evidence="1">
    <location>
        <begin position="68"/>
        <end position="133"/>
    </location>
</feature>
<feature type="region of interest" description="Disordered" evidence="1">
    <location>
        <begin position="251"/>
        <end position="553"/>
    </location>
</feature>
<feature type="compositionally biased region" description="Pro residues" evidence="1">
    <location>
        <begin position="105"/>
        <end position="121"/>
    </location>
</feature>
<protein>
    <submittedName>
        <fullName evidence="2">Uncharacterized protein</fullName>
    </submittedName>
</protein>
<gene>
    <name evidence="2" type="ORF">BD626DRAFT_583370</name>
</gene>
<proteinExistence type="predicted"/>
<reference evidence="2 3" key="1">
    <citation type="journal article" date="2019" name="New Phytol.">
        <title>Comparative genomics reveals unique wood-decay strategies and fruiting body development in the Schizophyllaceae.</title>
        <authorList>
            <person name="Almasi E."/>
            <person name="Sahu N."/>
            <person name="Krizsan K."/>
            <person name="Balint B."/>
            <person name="Kovacs G.M."/>
            <person name="Kiss B."/>
            <person name="Cseklye J."/>
            <person name="Drula E."/>
            <person name="Henrissat B."/>
            <person name="Nagy I."/>
            <person name="Chovatia M."/>
            <person name="Adam C."/>
            <person name="LaButti K."/>
            <person name="Lipzen A."/>
            <person name="Riley R."/>
            <person name="Grigoriev I.V."/>
            <person name="Nagy L.G."/>
        </authorList>
    </citation>
    <scope>NUCLEOTIDE SEQUENCE [LARGE SCALE GENOMIC DNA]</scope>
    <source>
        <strain evidence="2 3">NL-1724</strain>
    </source>
</reference>
<sequence length="594" mass="63844">MITDSPTSSTGSEGDGPRLVRFANRCNVIPDTHTNGSGRQRSASRTRMVVRRDTTLWSMRVPTIGFVSTPPMPHSESPELPSAMRSSCPHPHCESTPIAELLPTVDPPTPQLTPRTPPTIPEDPMDAAGSSPRQTFSSFLRIGRQNSIPPTPMIQHSGGYADDWDENELIPLRPCCAVCYPATEHPARAIRWTARAFRAWKEYSGPQDVKKREAEEEERKAHLSAEMSPSPRPLSFKLNVDEVEVLKKHHMQNLNMPSSSSPVTDLPDEPIAPCPATDSSSDSPPFSNSAKEFDPDAFPLPKRGSNKSSAATSPSASASVLPLSPLASASKEVIPPSMSQKAMSLSLPLVGKSSRTSLLRNSSRTSLRKSDSRPTSSSSIARSGNSRPGSSASIARLSTASPLSQQPATSRPESVTSKADVDALAAALAKSVAEREEKDSEKDREEQEKGRWTLGSDSESGSESEEDVFHDSQEDVFGRGEEDGVLGNDRVLGKDSVLGKDGTLGASISRRLAPPVVTERPASSSGMRPTSTAGLLRRRSQARGRTRTASSRTTLSPLALYRLPSYHAVSLAHDAIPPHPTASPLAMAQGRRAH</sequence>
<dbReference type="EMBL" id="VDMD01000009">
    <property type="protein sequence ID" value="TRM63404.1"/>
    <property type="molecule type" value="Genomic_DNA"/>
</dbReference>
<evidence type="ECO:0000256" key="1">
    <source>
        <dbReference type="SAM" id="MobiDB-lite"/>
    </source>
</evidence>